<sequence>MGFREFLKEEDGIGTVEVVLILAVIVALVVIFRGKIKTIVNNALQKITSDSNKVIK</sequence>
<keyword evidence="1" id="KW-1133">Transmembrane helix</keyword>
<organism evidence="3 4">
    <name type="scientific">Candidatus Weimeria bifida</name>
    <dbReference type="NCBI Taxonomy" id="2599074"/>
    <lineage>
        <taxon>Bacteria</taxon>
        <taxon>Bacillati</taxon>
        <taxon>Bacillota</taxon>
        <taxon>Clostridia</taxon>
        <taxon>Lachnospirales</taxon>
        <taxon>Lachnospiraceae</taxon>
        <taxon>Candidatus Weimeria</taxon>
    </lineage>
</organism>
<keyword evidence="4" id="KW-1185">Reference proteome</keyword>
<accession>A0A6N7J0D8</accession>
<evidence type="ECO:0000313" key="3">
    <source>
        <dbReference type="EMBL" id="MQN02077.1"/>
    </source>
</evidence>
<keyword evidence="1" id="KW-0472">Membrane</keyword>
<dbReference type="AlphaFoldDB" id="A0A6N7J0D8"/>
<comment type="caution">
    <text evidence="3">The sequence shown here is derived from an EMBL/GenBank/DDBJ whole genome shotgun (WGS) entry which is preliminary data.</text>
</comment>
<dbReference type="Proteomes" id="UP000460257">
    <property type="component" value="Unassembled WGS sequence"/>
</dbReference>
<feature type="transmembrane region" description="Helical" evidence="1">
    <location>
        <begin position="12"/>
        <end position="32"/>
    </location>
</feature>
<dbReference type="InterPro" id="IPR031564">
    <property type="entry name" value="Flp1-like"/>
</dbReference>
<evidence type="ECO:0000259" key="2">
    <source>
        <dbReference type="Pfam" id="PF16982"/>
    </source>
</evidence>
<evidence type="ECO:0000256" key="1">
    <source>
        <dbReference type="SAM" id="Phobius"/>
    </source>
</evidence>
<protein>
    <recommendedName>
        <fullName evidence="2">Putative Flagellin Flp1-like domain-containing protein</fullName>
    </recommendedName>
</protein>
<keyword evidence="1" id="KW-0812">Transmembrane</keyword>
<evidence type="ECO:0000313" key="4">
    <source>
        <dbReference type="Proteomes" id="UP000460257"/>
    </source>
</evidence>
<dbReference type="EMBL" id="VOGC01000007">
    <property type="protein sequence ID" value="MQN02077.1"/>
    <property type="molecule type" value="Genomic_DNA"/>
</dbReference>
<feature type="domain" description="Putative Flagellin Flp1-like" evidence="2">
    <location>
        <begin position="5"/>
        <end position="53"/>
    </location>
</feature>
<name>A0A6N7J0D8_9FIRM</name>
<dbReference type="Pfam" id="PF16982">
    <property type="entry name" value="Flp1_like"/>
    <property type="match status" value="1"/>
</dbReference>
<reference evidence="3" key="1">
    <citation type="journal article" date="2020" name="Appl. Environ. Microbiol.">
        <title>Medium-Chain Fatty Acid Synthesis by 'Candidatus Weimeria bifida' gen. nov., sp. nov., and 'Candidatus Pseudoramibacter fermentans' sp. nov.</title>
        <authorList>
            <person name="Scarborough M.J."/>
            <person name="Myers K.S."/>
            <person name="Donohue T.J."/>
            <person name="Noguera D.R."/>
        </authorList>
    </citation>
    <scope>NUCLEOTIDE SEQUENCE</scope>
    <source>
        <strain evidence="3">LCO1.1</strain>
    </source>
</reference>
<proteinExistence type="predicted"/>
<gene>
    <name evidence="3" type="ORF">FRC54_09295</name>
</gene>